<reference evidence="2 3" key="2">
    <citation type="submission" date="2019-09" db="EMBL/GenBank/DDBJ databases">
        <authorList>
            <person name="Jin C."/>
        </authorList>
    </citation>
    <scope>NUCLEOTIDE SEQUENCE [LARGE SCALE GENOMIC DNA]</scope>
    <source>
        <strain evidence="2 3">BN140002</strain>
    </source>
</reference>
<dbReference type="RefSeq" id="WP_149820155.1">
    <property type="nucleotide sequence ID" value="NZ_VUOA01000033.1"/>
</dbReference>
<evidence type="ECO:0000313" key="3">
    <source>
        <dbReference type="Proteomes" id="UP000323142"/>
    </source>
</evidence>
<evidence type="ECO:0000313" key="2">
    <source>
        <dbReference type="EMBL" id="KAA2235756.1"/>
    </source>
</evidence>
<dbReference type="AlphaFoldDB" id="A0A5B2VAC8"/>
<organism evidence="2 3">
    <name type="scientific">Salinarimonas soli</name>
    <dbReference type="NCBI Taxonomy" id="1638099"/>
    <lineage>
        <taxon>Bacteria</taxon>
        <taxon>Pseudomonadati</taxon>
        <taxon>Pseudomonadota</taxon>
        <taxon>Alphaproteobacteria</taxon>
        <taxon>Hyphomicrobiales</taxon>
        <taxon>Salinarimonadaceae</taxon>
        <taxon>Salinarimonas</taxon>
    </lineage>
</organism>
<proteinExistence type="predicted"/>
<protein>
    <submittedName>
        <fullName evidence="2">Uncharacterized protein</fullName>
    </submittedName>
</protein>
<comment type="caution">
    <text evidence="2">The sequence shown here is derived from an EMBL/GenBank/DDBJ whole genome shotgun (WGS) entry which is preliminary data.</text>
</comment>
<keyword evidence="1" id="KW-0732">Signal</keyword>
<accession>A0A5B2VAC8</accession>
<sequence>MVGARRVLLIFIMFVGPSIAANSQGGVGIGTVAAIDNVPNQKVSTKEVVEGSSVPAHWRLYDSPDYVNAAYPAAKNFRFAKVNSQIAVVDQRGQIIAILSRGNFVDWASTNILGK</sequence>
<reference evidence="2 3" key="1">
    <citation type="submission" date="2019-09" db="EMBL/GenBank/DDBJ databases">
        <title>Salinarimonas rosea gen. nov., sp. nov., a new member of the a-2 subgroup of the Proteobacteria.</title>
        <authorList>
            <person name="Liu J."/>
        </authorList>
    </citation>
    <scope>NUCLEOTIDE SEQUENCE [LARGE SCALE GENOMIC DNA]</scope>
    <source>
        <strain evidence="2 3">BN140002</strain>
    </source>
</reference>
<gene>
    <name evidence="2" type="ORF">F0L46_18200</name>
</gene>
<dbReference type="EMBL" id="VUOA01000033">
    <property type="protein sequence ID" value="KAA2235756.1"/>
    <property type="molecule type" value="Genomic_DNA"/>
</dbReference>
<feature type="signal peptide" evidence="1">
    <location>
        <begin position="1"/>
        <end position="20"/>
    </location>
</feature>
<evidence type="ECO:0000256" key="1">
    <source>
        <dbReference type="SAM" id="SignalP"/>
    </source>
</evidence>
<dbReference type="Proteomes" id="UP000323142">
    <property type="component" value="Unassembled WGS sequence"/>
</dbReference>
<feature type="chain" id="PRO_5022670592" evidence="1">
    <location>
        <begin position="21"/>
        <end position="115"/>
    </location>
</feature>
<keyword evidence="3" id="KW-1185">Reference proteome</keyword>
<name>A0A5B2VAC8_9HYPH</name>